<dbReference type="Gene3D" id="3.40.50.300">
    <property type="entry name" value="P-loop containing nucleotide triphosphate hydrolases"/>
    <property type="match status" value="1"/>
</dbReference>
<dbReference type="RefSeq" id="WP_220209943.1">
    <property type="nucleotide sequence ID" value="NZ_BNJK01000002.1"/>
</dbReference>
<dbReference type="PANTHER" id="PTHR47691">
    <property type="entry name" value="REGULATOR-RELATED"/>
    <property type="match status" value="1"/>
</dbReference>
<dbReference type="GO" id="GO:0035556">
    <property type="term" value="P:intracellular signal transduction"/>
    <property type="evidence" value="ECO:0007669"/>
    <property type="project" value="InterPro"/>
</dbReference>
<accession>A0A8J3N892</accession>
<dbReference type="SMART" id="SM00044">
    <property type="entry name" value="CYCc"/>
    <property type="match status" value="1"/>
</dbReference>
<sequence length="974" mass="106783">MLDFPTGTITLLFTDIEGSTRLLRQLGDEYSELLTSCRTLLRNAVQEQHGYEVDTQGDAIFAVFARANDALSAATAAQRALAAYAWPQGVQVRVRMGLHTGEPARVAEGYVGLDVHRAARIMSAAHGGQVLLSRTTRDLVVNDEIEGVSLRDLGEYRLKDFEQAASLYQVVIAGLPADFPPLKTLDSRADILPVPPTALVGREDEVAHVGALLRRDDVRLVTLSGPGGTGKSRLSLQVAAKLRGAFTGGIFFVSLAPITDPMLVLPVIAQVLGIRDGIERDLMARVVETLQRRAVLLVLDNFEQVIGAAEQVGDLLASCQGLKILVTSREVLHVRAEYEFAVPPLELPDPAHLPALEELASCSSVALFVQRVQAVKPEFRLTTANAREIAEICVRLDGLPLAIELAAARMKLLSPQALLARMGKRLALLTGGARDVPARQQTLRNTISWSYHLLNEQEQRLFRWLSVFVGSCALSCVEAMCTRTGNDMDDITSLVDKSLLRPGEQTEEESGEEPRLLMLETIREYGLEMLTTSGEATEARQWHAEHFLQLTEEAVPALDGPLLTAWLNRLEQEHDNLRAALHWLLSTEFETDASQVALALRLAAALERFWVVRGYRNEGLTFLERALRESAGVAPAVRAKALLVAARLTSMQSDYERSKELAQESLALFRELQDKRGIALSLNRLGIAAWRQADFATARVLMEEDLALYRELENPDRIAWSLFALGLLNIKQGEYARAAASFQESLALFRKLANKRGIAASLTQTAATLFLSQGEQTMVYPLLSQGLALDREVGDKEGMAVTSLLLGSVALKQGDFATARTRIEEALRLYREMGYQEGIAEALALLGKVETARGDLPYASTLYEESIAMARELNQRELLAIGLERLAPLRAVQGDPAQAARLWGLAEALREALGAPLPPVERTDYDAAVAAVRHQLGEQVFVSTWQEGRLLPVDQALPGAATPLSPQQKRQIVS</sequence>
<comment type="caution">
    <text evidence="2">The sequence shown here is derived from an EMBL/GenBank/DDBJ whole genome shotgun (WGS) entry which is preliminary data.</text>
</comment>
<keyword evidence="3" id="KW-1185">Reference proteome</keyword>
<dbReference type="PANTHER" id="PTHR47691:SF3">
    <property type="entry name" value="HTH-TYPE TRANSCRIPTIONAL REGULATOR RV0890C-RELATED"/>
    <property type="match status" value="1"/>
</dbReference>
<organism evidence="2 3">
    <name type="scientific">Reticulibacter mediterranei</name>
    <dbReference type="NCBI Taxonomy" id="2778369"/>
    <lineage>
        <taxon>Bacteria</taxon>
        <taxon>Bacillati</taxon>
        <taxon>Chloroflexota</taxon>
        <taxon>Ktedonobacteria</taxon>
        <taxon>Ktedonobacterales</taxon>
        <taxon>Reticulibacteraceae</taxon>
        <taxon>Reticulibacter</taxon>
    </lineage>
</organism>
<feature type="domain" description="Guanylate cyclase" evidence="1">
    <location>
        <begin position="10"/>
        <end position="122"/>
    </location>
</feature>
<gene>
    <name evidence="2" type="ORF">KSF_093430</name>
</gene>
<dbReference type="PRINTS" id="PR00364">
    <property type="entry name" value="DISEASERSIST"/>
</dbReference>
<dbReference type="AlphaFoldDB" id="A0A8J3N892"/>
<dbReference type="Pfam" id="PF00931">
    <property type="entry name" value="NB-ARC"/>
    <property type="match status" value="1"/>
</dbReference>
<dbReference type="PROSITE" id="PS50125">
    <property type="entry name" value="GUANYLATE_CYCLASE_2"/>
    <property type="match status" value="1"/>
</dbReference>
<dbReference type="Proteomes" id="UP000597444">
    <property type="component" value="Unassembled WGS sequence"/>
</dbReference>
<evidence type="ECO:0000313" key="3">
    <source>
        <dbReference type="Proteomes" id="UP000597444"/>
    </source>
</evidence>
<dbReference type="InterPro" id="IPR011990">
    <property type="entry name" value="TPR-like_helical_dom_sf"/>
</dbReference>
<dbReference type="EMBL" id="BNJK01000002">
    <property type="protein sequence ID" value="GHO99295.1"/>
    <property type="molecule type" value="Genomic_DNA"/>
</dbReference>
<reference evidence="2" key="1">
    <citation type="submission" date="2020-10" db="EMBL/GenBank/DDBJ databases">
        <title>Taxonomic study of unclassified bacteria belonging to the class Ktedonobacteria.</title>
        <authorList>
            <person name="Yabe S."/>
            <person name="Wang C.M."/>
            <person name="Zheng Y."/>
            <person name="Sakai Y."/>
            <person name="Cavaletti L."/>
            <person name="Monciardini P."/>
            <person name="Donadio S."/>
        </authorList>
    </citation>
    <scope>NUCLEOTIDE SEQUENCE</scope>
    <source>
        <strain evidence="2">ID150040</strain>
    </source>
</reference>
<dbReference type="InterPro" id="IPR019734">
    <property type="entry name" value="TPR_rpt"/>
</dbReference>
<dbReference type="InterPro" id="IPR001054">
    <property type="entry name" value="A/G_cyclase"/>
</dbReference>
<evidence type="ECO:0000313" key="2">
    <source>
        <dbReference type="EMBL" id="GHO99295.1"/>
    </source>
</evidence>
<dbReference type="SMART" id="SM00028">
    <property type="entry name" value="TPR"/>
    <property type="match status" value="5"/>
</dbReference>
<dbReference type="SUPFAM" id="SSF52540">
    <property type="entry name" value="P-loop containing nucleoside triphosphate hydrolases"/>
    <property type="match status" value="1"/>
</dbReference>
<dbReference type="GO" id="GO:0009190">
    <property type="term" value="P:cyclic nucleotide biosynthetic process"/>
    <property type="evidence" value="ECO:0007669"/>
    <property type="project" value="InterPro"/>
</dbReference>
<protein>
    <submittedName>
        <fullName evidence="2">Transcriptional regulator</fullName>
    </submittedName>
</protein>
<proteinExistence type="predicted"/>
<dbReference type="Gene3D" id="1.25.40.10">
    <property type="entry name" value="Tetratricopeptide repeat domain"/>
    <property type="match status" value="1"/>
</dbReference>
<dbReference type="Pfam" id="PF00211">
    <property type="entry name" value="Guanylate_cyc"/>
    <property type="match status" value="1"/>
</dbReference>
<dbReference type="InterPro" id="IPR002182">
    <property type="entry name" value="NB-ARC"/>
</dbReference>
<dbReference type="InterPro" id="IPR027417">
    <property type="entry name" value="P-loop_NTPase"/>
</dbReference>
<dbReference type="SUPFAM" id="SSF55073">
    <property type="entry name" value="Nucleotide cyclase"/>
    <property type="match status" value="1"/>
</dbReference>
<dbReference type="CDD" id="cd07302">
    <property type="entry name" value="CHD"/>
    <property type="match status" value="1"/>
</dbReference>
<dbReference type="SUPFAM" id="SSF48452">
    <property type="entry name" value="TPR-like"/>
    <property type="match status" value="2"/>
</dbReference>
<name>A0A8J3N892_9CHLR</name>
<dbReference type="GO" id="GO:0043531">
    <property type="term" value="F:ADP binding"/>
    <property type="evidence" value="ECO:0007669"/>
    <property type="project" value="InterPro"/>
</dbReference>
<dbReference type="Pfam" id="PF13424">
    <property type="entry name" value="TPR_12"/>
    <property type="match status" value="2"/>
</dbReference>
<dbReference type="Gene3D" id="3.30.70.1230">
    <property type="entry name" value="Nucleotide cyclase"/>
    <property type="match status" value="1"/>
</dbReference>
<evidence type="ECO:0000259" key="1">
    <source>
        <dbReference type="PROSITE" id="PS50125"/>
    </source>
</evidence>
<dbReference type="InterPro" id="IPR029787">
    <property type="entry name" value="Nucleotide_cyclase"/>
</dbReference>
<dbReference type="GO" id="GO:0004016">
    <property type="term" value="F:adenylate cyclase activity"/>
    <property type="evidence" value="ECO:0007669"/>
    <property type="project" value="UniProtKB-ARBA"/>
</dbReference>